<dbReference type="EMBL" id="CM046391">
    <property type="protein sequence ID" value="KAI8561927.1"/>
    <property type="molecule type" value="Genomic_DNA"/>
</dbReference>
<sequence>MPASINKEISAQVLSLGKSMRNDAGNEVLEKVMPIAVEVVVRNLQEPNESEQEAIAWAFSECAEDIMKEFYPGPGSRSPGSF</sequence>
<evidence type="ECO:0000313" key="2">
    <source>
        <dbReference type="Proteomes" id="UP001062846"/>
    </source>
</evidence>
<evidence type="ECO:0000313" key="1">
    <source>
        <dbReference type="EMBL" id="KAI8561927.1"/>
    </source>
</evidence>
<name>A0ACC0PB15_RHOML</name>
<keyword evidence="2" id="KW-1185">Reference proteome</keyword>
<gene>
    <name evidence="1" type="ORF">RHMOL_Rhmol04G0380000</name>
</gene>
<organism evidence="1 2">
    <name type="scientific">Rhododendron molle</name>
    <name type="common">Chinese azalea</name>
    <name type="synonym">Azalea mollis</name>
    <dbReference type="NCBI Taxonomy" id="49168"/>
    <lineage>
        <taxon>Eukaryota</taxon>
        <taxon>Viridiplantae</taxon>
        <taxon>Streptophyta</taxon>
        <taxon>Embryophyta</taxon>
        <taxon>Tracheophyta</taxon>
        <taxon>Spermatophyta</taxon>
        <taxon>Magnoliopsida</taxon>
        <taxon>eudicotyledons</taxon>
        <taxon>Gunneridae</taxon>
        <taxon>Pentapetalae</taxon>
        <taxon>asterids</taxon>
        <taxon>Ericales</taxon>
        <taxon>Ericaceae</taxon>
        <taxon>Ericoideae</taxon>
        <taxon>Rhodoreae</taxon>
        <taxon>Rhododendron</taxon>
    </lineage>
</organism>
<proteinExistence type="predicted"/>
<accession>A0ACC0PB15</accession>
<protein>
    <submittedName>
        <fullName evidence="1">Uncharacterized protein</fullName>
    </submittedName>
</protein>
<comment type="caution">
    <text evidence="1">The sequence shown here is derived from an EMBL/GenBank/DDBJ whole genome shotgun (WGS) entry which is preliminary data.</text>
</comment>
<reference evidence="1" key="1">
    <citation type="submission" date="2022-02" db="EMBL/GenBank/DDBJ databases">
        <title>Plant Genome Project.</title>
        <authorList>
            <person name="Zhang R.-G."/>
        </authorList>
    </citation>
    <scope>NUCLEOTIDE SEQUENCE</scope>
    <source>
        <strain evidence="1">AT1</strain>
    </source>
</reference>
<dbReference type="Proteomes" id="UP001062846">
    <property type="component" value="Chromosome 4"/>
</dbReference>